<proteinExistence type="predicted"/>
<dbReference type="GO" id="GO:0051604">
    <property type="term" value="P:protein maturation"/>
    <property type="evidence" value="ECO:0007669"/>
    <property type="project" value="InterPro"/>
</dbReference>
<evidence type="ECO:0000313" key="5">
    <source>
        <dbReference type="EMBL" id="KAK7098963.1"/>
    </source>
</evidence>
<name>A0AAN9B4D7_9CAEN</name>
<dbReference type="PANTHER" id="PTHR14463">
    <property type="entry name" value="LIPASE MATURATION FACTOR"/>
    <property type="match status" value="1"/>
</dbReference>
<evidence type="ECO:0000313" key="6">
    <source>
        <dbReference type="Proteomes" id="UP001374579"/>
    </source>
</evidence>
<organism evidence="5 6">
    <name type="scientific">Littorina saxatilis</name>
    <dbReference type="NCBI Taxonomy" id="31220"/>
    <lineage>
        <taxon>Eukaryota</taxon>
        <taxon>Metazoa</taxon>
        <taxon>Spiralia</taxon>
        <taxon>Lophotrochozoa</taxon>
        <taxon>Mollusca</taxon>
        <taxon>Gastropoda</taxon>
        <taxon>Caenogastropoda</taxon>
        <taxon>Littorinimorpha</taxon>
        <taxon>Littorinoidea</taxon>
        <taxon>Littorinidae</taxon>
        <taxon>Littorina</taxon>
    </lineage>
</organism>
<evidence type="ECO:0000256" key="2">
    <source>
        <dbReference type="ARBA" id="ARBA00040643"/>
    </source>
</evidence>
<dbReference type="PANTHER" id="PTHR14463:SF5">
    <property type="entry name" value="LIPASE MATURATION FACTOR 2"/>
    <property type="match status" value="1"/>
</dbReference>
<sequence length="361" mass="41542">MVTGRRQGLGWKLLSFFSSVLVPGLVLGWVAYYTQKLFNLQLKSDFTISAKIAFSEKQYLEWLEHVMPWTIRLGAASLALEVLLALVRSFTESRGIIKKNIAVIQSLFFGALAVAMFGISLVDHSVVERKTFFSLPPQLHELHKRTEPYSLTSSYGLFRMMTGVGGRPEVVVEGSYEKDKGWKEYSFLYKPGNLATRPPVVAPHQPRLDWQMWFAALSNYQNNPWFVTLIYRLLNNQPEVLELMADNPFPDKAPNYVRATLYHYHYTANDPKKKGYSAVDWWTRKKQAEYVPPMSKDQTTLKDFLKHYRILEDAVKQKTESTLAWGIKQIREQIGQPEGFTFVMSLFGSGLLINLFNVIFF</sequence>
<evidence type="ECO:0000256" key="3">
    <source>
        <dbReference type="SAM" id="Phobius"/>
    </source>
</evidence>
<feature type="transmembrane region" description="Helical" evidence="3">
    <location>
        <begin position="12"/>
        <end position="32"/>
    </location>
</feature>
<keyword evidence="3" id="KW-1133">Transmembrane helix</keyword>
<keyword evidence="3" id="KW-0812">Transmembrane</keyword>
<gene>
    <name evidence="5" type="ORF">V1264_003172</name>
</gene>
<feature type="domain" description="Lipase maturation factor 1/2 C-terminal" evidence="4">
    <location>
        <begin position="151"/>
        <end position="292"/>
    </location>
</feature>
<reference evidence="5 6" key="1">
    <citation type="submission" date="2024-02" db="EMBL/GenBank/DDBJ databases">
        <title>Chromosome-scale genome assembly of the rough periwinkle Littorina saxatilis.</title>
        <authorList>
            <person name="De Jode A."/>
            <person name="Faria R."/>
            <person name="Formenti G."/>
            <person name="Sims Y."/>
            <person name="Smith T.P."/>
            <person name="Tracey A."/>
            <person name="Wood J.M.D."/>
            <person name="Zagrodzka Z.B."/>
            <person name="Johannesson K."/>
            <person name="Butlin R.K."/>
            <person name="Leder E.H."/>
        </authorList>
    </citation>
    <scope>NUCLEOTIDE SEQUENCE [LARGE SCALE GENOMIC DNA]</scope>
    <source>
        <strain evidence="5">Snail1</strain>
        <tissue evidence="5">Muscle</tissue>
    </source>
</reference>
<comment type="caution">
    <text evidence="5">The sequence shown here is derived from an EMBL/GenBank/DDBJ whole genome shotgun (WGS) entry which is preliminary data.</text>
</comment>
<dbReference type="AlphaFoldDB" id="A0AAN9B4D7"/>
<dbReference type="Proteomes" id="UP001374579">
    <property type="component" value="Unassembled WGS sequence"/>
</dbReference>
<feature type="transmembrane region" description="Helical" evidence="3">
    <location>
        <begin position="339"/>
        <end position="360"/>
    </location>
</feature>
<evidence type="ECO:0000259" key="4">
    <source>
        <dbReference type="Pfam" id="PF25179"/>
    </source>
</evidence>
<protein>
    <recommendedName>
        <fullName evidence="2">Lipase maturation factor 2</fullName>
    </recommendedName>
</protein>
<dbReference type="GO" id="GO:0005789">
    <property type="term" value="C:endoplasmic reticulum membrane"/>
    <property type="evidence" value="ECO:0007669"/>
    <property type="project" value="TreeGrafter"/>
</dbReference>
<dbReference type="InterPro" id="IPR057433">
    <property type="entry name" value="LMF1/2_C"/>
</dbReference>
<evidence type="ECO:0000256" key="1">
    <source>
        <dbReference type="ARBA" id="ARBA00023180"/>
    </source>
</evidence>
<keyword evidence="3" id="KW-0472">Membrane</keyword>
<dbReference type="Pfam" id="PF25179">
    <property type="entry name" value="LMF1_C"/>
    <property type="match status" value="1"/>
</dbReference>
<feature type="transmembrane region" description="Helical" evidence="3">
    <location>
        <begin position="69"/>
        <end position="90"/>
    </location>
</feature>
<keyword evidence="1" id="KW-0325">Glycoprotein</keyword>
<dbReference type="EMBL" id="JBAMIC010000012">
    <property type="protein sequence ID" value="KAK7098963.1"/>
    <property type="molecule type" value="Genomic_DNA"/>
</dbReference>
<keyword evidence="6" id="KW-1185">Reference proteome</keyword>
<feature type="transmembrane region" description="Helical" evidence="3">
    <location>
        <begin position="102"/>
        <end position="122"/>
    </location>
</feature>
<accession>A0AAN9B4D7</accession>
<dbReference type="InterPro" id="IPR009613">
    <property type="entry name" value="LMF"/>
</dbReference>